<dbReference type="PANTHER" id="PTHR11908:SF132">
    <property type="entry name" value="ALDEHYDE OXIDASE 1-RELATED"/>
    <property type="match status" value="1"/>
</dbReference>
<organism evidence="4">
    <name type="scientific">marine metagenome</name>
    <dbReference type="NCBI Taxonomy" id="408172"/>
    <lineage>
        <taxon>unclassified sequences</taxon>
        <taxon>metagenomes</taxon>
        <taxon>ecological metagenomes</taxon>
    </lineage>
</organism>
<gene>
    <name evidence="4" type="ORF">METZ01_LOCUS473470</name>
</gene>
<reference evidence="4" key="1">
    <citation type="submission" date="2018-05" db="EMBL/GenBank/DDBJ databases">
        <authorList>
            <person name="Lanie J.A."/>
            <person name="Ng W.-L."/>
            <person name="Kazmierczak K.M."/>
            <person name="Andrzejewski T.M."/>
            <person name="Davidsen T.M."/>
            <person name="Wayne K.J."/>
            <person name="Tettelin H."/>
            <person name="Glass J.I."/>
            <person name="Rusch D."/>
            <person name="Podicherti R."/>
            <person name="Tsui H.-C.T."/>
            <person name="Winkler M.E."/>
        </authorList>
    </citation>
    <scope>NUCLEOTIDE SEQUENCE</scope>
</reference>
<keyword evidence="2" id="KW-0560">Oxidoreductase</keyword>
<dbReference type="GO" id="GO:0016491">
    <property type="term" value="F:oxidoreductase activity"/>
    <property type="evidence" value="ECO:0007669"/>
    <property type="project" value="UniProtKB-KW"/>
</dbReference>
<dbReference type="InterPro" id="IPR036856">
    <property type="entry name" value="Ald_Oxase/Xan_DH_a/b_sf"/>
</dbReference>
<keyword evidence="1" id="KW-0500">Molybdenum</keyword>
<feature type="domain" description="Aldehyde oxidase/xanthine dehydrogenase a/b hammerhead" evidence="3">
    <location>
        <begin position="35"/>
        <end position="145"/>
    </location>
</feature>
<name>A0A383BK83_9ZZZZ</name>
<proteinExistence type="predicted"/>
<dbReference type="GO" id="GO:0005506">
    <property type="term" value="F:iron ion binding"/>
    <property type="evidence" value="ECO:0007669"/>
    <property type="project" value="InterPro"/>
</dbReference>
<dbReference type="SUPFAM" id="SSF54665">
    <property type="entry name" value="CO dehydrogenase molybdoprotein N-domain-like"/>
    <property type="match status" value="1"/>
</dbReference>
<dbReference type="InterPro" id="IPR000674">
    <property type="entry name" value="Ald_Oxase/Xan_DH_a/b"/>
</dbReference>
<evidence type="ECO:0000259" key="3">
    <source>
        <dbReference type="SMART" id="SM01008"/>
    </source>
</evidence>
<dbReference type="EMBL" id="UINC01201325">
    <property type="protein sequence ID" value="SVE20616.1"/>
    <property type="molecule type" value="Genomic_DNA"/>
</dbReference>
<sequence>MDAYIPESRQTEKPRESYQYIGKNMKRVEDPRLLVGRGMFADDTNLPEMAHSAILRSPHAHARILRIDKSKAEALAGVLCVMTGEEAAQVTGPLPSWANPPVHQYCIAQDKVRHVGEAVVAVVAETRYIAEDACDLVEVEYEPLPAVVDLEEARNST</sequence>
<evidence type="ECO:0000256" key="2">
    <source>
        <dbReference type="ARBA" id="ARBA00023002"/>
    </source>
</evidence>
<dbReference type="InterPro" id="IPR016208">
    <property type="entry name" value="Ald_Oxase/xanthine_DH-like"/>
</dbReference>
<evidence type="ECO:0000313" key="4">
    <source>
        <dbReference type="EMBL" id="SVE20616.1"/>
    </source>
</evidence>
<dbReference type="SMART" id="SM01008">
    <property type="entry name" value="Ald_Xan_dh_C"/>
    <property type="match status" value="1"/>
</dbReference>
<feature type="non-terminal residue" evidence="4">
    <location>
        <position position="157"/>
    </location>
</feature>
<dbReference type="PANTHER" id="PTHR11908">
    <property type="entry name" value="XANTHINE DEHYDROGENASE"/>
    <property type="match status" value="1"/>
</dbReference>
<evidence type="ECO:0000256" key="1">
    <source>
        <dbReference type="ARBA" id="ARBA00022505"/>
    </source>
</evidence>
<dbReference type="Pfam" id="PF01315">
    <property type="entry name" value="Ald_Xan_dh_C"/>
    <property type="match status" value="1"/>
</dbReference>
<protein>
    <recommendedName>
        <fullName evidence="3">Aldehyde oxidase/xanthine dehydrogenase a/b hammerhead domain-containing protein</fullName>
    </recommendedName>
</protein>
<dbReference type="Gene3D" id="3.90.1170.50">
    <property type="entry name" value="Aldehyde oxidase/xanthine dehydrogenase, a/b hammerhead"/>
    <property type="match status" value="1"/>
</dbReference>
<dbReference type="AlphaFoldDB" id="A0A383BK83"/>
<accession>A0A383BK83</accession>